<reference evidence="1" key="1">
    <citation type="submission" date="2023-10" db="EMBL/GenBank/DDBJ databases">
        <title>Genome assembly of Pristionchus species.</title>
        <authorList>
            <person name="Yoshida K."/>
            <person name="Sommer R.J."/>
        </authorList>
    </citation>
    <scope>NUCLEOTIDE SEQUENCE</scope>
    <source>
        <strain evidence="1">RS0144</strain>
    </source>
</reference>
<dbReference type="Proteomes" id="UP001432027">
    <property type="component" value="Unassembled WGS sequence"/>
</dbReference>
<sequence length="93" mass="10475">RAIGNDLHVWLVEPAIVPRVFDLDGGRFSYLKHGVDGEDLLVTAKNRVVVVPESRDHWTIVVPIVSLIVTSKSDRCIETVGIGREEEKRKKDE</sequence>
<organism evidence="1 2">
    <name type="scientific">Pristionchus entomophagus</name>
    <dbReference type="NCBI Taxonomy" id="358040"/>
    <lineage>
        <taxon>Eukaryota</taxon>
        <taxon>Metazoa</taxon>
        <taxon>Ecdysozoa</taxon>
        <taxon>Nematoda</taxon>
        <taxon>Chromadorea</taxon>
        <taxon>Rhabditida</taxon>
        <taxon>Rhabditina</taxon>
        <taxon>Diplogasteromorpha</taxon>
        <taxon>Diplogasteroidea</taxon>
        <taxon>Neodiplogasteridae</taxon>
        <taxon>Pristionchus</taxon>
    </lineage>
</organism>
<keyword evidence="2" id="KW-1185">Reference proteome</keyword>
<gene>
    <name evidence="1" type="ORF">PENTCL1PPCAC_29257</name>
</gene>
<feature type="non-terminal residue" evidence="1">
    <location>
        <position position="1"/>
    </location>
</feature>
<evidence type="ECO:0000313" key="1">
    <source>
        <dbReference type="EMBL" id="GMT07083.1"/>
    </source>
</evidence>
<comment type="caution">
    <text evidence="1">The sequence shown here is derived from an EMBL/GenBank/DDBJ whole genome shotgun (WGS) entry which is preliminary data.</text>
</comment>
<proteinExistence type="predicted"/>
<evidence type="ECO:0000313" key="2">
    <source>
        <dbReference type="Proteomes" id="UP001432027"/>
    </source>
</evidence>
<accession>A0AAV5UK47</accession>
<protein>
    <submittedName>
        <fullName evidence="1">Uncharacterized protein</fullName>
    </submittedName>
</protein>
<dbReference type="AlphaFoldDB" id="A0AAV5UK47"/>
<feature type="non-terminal residue" evidence="1">
    <location>
        <position position="93"/>
    </location>
</feature>
<name>A0AAV5UK47_9BILA</name>
<dbReference type="EMBL" id="BTSX01000006">
    <property type="protein sequence ID" value="GMT07083.1"/>
    <property type="molecule type" value="Genomic_DNA"/>
</dbReference>